<dbReference type="InterPro" id="IPR001173">
    <property type="entry name" value="Glyco_trans_2-like"/>
</dbReference>
<dbReference type="STRING" id="1218098.GCA_001598715_04675"/>
<protein>
    <submittedName>
        <fullName evidence="2">Capsular polysaccharide biosynthsis protein</fullName>
        <ecNumber evidence="2">2.4.1.212</ecNumber>
    </submittedName>
</protein>
<evidence type="ECO:0000313" key="2">
    <source>
        <dbReference type="EMBL" id="STU54403.1"/>
    </source>
</evidence>
<keyword evidence="2" id="KW-0328">Glycosyltransferase</keyword>
<dbReference type="Pfam" id="PF00535">
    <property type="entry name" value="Glycos_transf_2"/>
    <property type="match status" value="1"/>
</dbReference>
<feature type="domain" description="Glycosyltransferase 2-like" evidence="1">
    <location>
        <begin position="58"/>
        <end position="172"/>
    </location>
</feature>
<evidence type="ECO:0000313" key="3">
    <source>
        <dbReference type="Proteomes" id="UP000254487"/>
    </source>
</evidence>
<dbReference type="CDD" id="cd00761">
    <property type="entry name" value="Glyco_tranf_GTA_type"/>
    <property type="match status" value="1"/>
</dbReference>
<dbReference type="Gene3D" id="3.90.550.10">
    <property type="entry name" value="Spore Coat Polysaccharide Biosynthesis Protein SpsA, Chain A"/>
    <property type="match status" value="1"/>
</dbReference>
<dbReference type="EMBL" id="UGLW01000002">
    <property type="protein sequence ID" value="STU54403.1"/>
    <property type="molecule type" value="Genomic_DNA"/>
</dbReference>
<dbReference type="AlphaFoldDB" id="A0A377YVP3"/>
<dbReference type="EC" id="2.4.1.212" evidence="2"/>
<name>A0A377YVP3_KLEPO</name>
<proteinExistence type="predicted"/>
<accession>A0A377YVP3</accession>
<dbReference type="GO" id="GO:0050501">
    <property type="term" value="F:hyaluronan synthase activity"/>
    <property type="evidence" value="ECO:0007669"/>
    <property type="project" value="UniProtKB-EC"/>
</dbReference>
<dbReference type="SUPFAM" id="SSF53448">
    <property type="entry name" value="Nucleotide-diphospho-sugar transferases"/>
    <property type="match status" value="1"/>
</dbReference>
<organism evidence="2 3">
    <name type="scientific">Klebsiella pneumoniae subsp. ozaenae</name>
    <dbReference type="NCBI Taxonomy" id="574"/>
    <lineage>
        <taxon>Bacteria</taxon>
        <taxon>Pseudomonadati</taxon>
        <taxon>Pseudomonadota</taxon>
        <taxon>Gammaproteobacteria</taxon>
        <taxon>Enterobacterales</taxon>
        <taxon>Enterobacteriaceae</taxon>
        <taxon>Klebsiella/Raoultella group</taxon>
        <taxon>Klebsiella</taxon>
        <taxon>Klebsiella pneumoniae complex</taxon>
    </lineage>
</organism>
<keyword evidence="2" id="KW-0808">Transferase</keyword>
<gene>
    <name evidence="2" type="primary">hyaD_2</name>
    <name evidence="2" type="ORF">NCTC10313_00147</name>
</gene>
<dbReference type="PANTHER" id="PTHR22916">
    <property type="entry name" value="GLYCOSYLTRANSFERASE"/>
    <property type="match status" value="1"/>
</dbReference>
<evidence type="ECO:0000259" key="1">
    <source>
        <dbReference type="Pfam" id="PF00535"/>
    </source>
</evidence>
<reference evidence="2 3" key="1">
    <citation type="submission" date="2018-06" db="EMBL/GenBank/DDBJ databases">
        <authorList>
            <consortium name="Pathogen Informatics"/>
            <person name="Doyle S."/>
        </authorList>
    </citation>
    <scope>NUCLEOTIDE SEQUENCE [LARGE SCALE GENOMIC DNA]</scope>
    <source>
        <strain evidence="2 3">NCTC10313</strain>
    </source>
</reference>
<dbReference type="Proteomes" id="UP000254487">
    <property type="component" value="Unassembled WGS sequence"/>
</dbReference>
<dbReference type="InterPro" id="IPR029044">
    <property type="entry name" value="Nucleotide-diphossugar_trans"/>
</dbReference>
<sequence>MTKNVRNPCQSFAKILLLFNFYRKNHMNIMVFICAQSFFKAEIMEWFSDIKNSKIDLSIIIPMYNVEDYIIETLNSMRGVRGFKVELILVDDGCTDNTLNLAKEWANSSDFDTFILSKENGGPSIARNLGLSKARGELVTFFDSDDIALSYLYTDIINIMLSHGVDFCIFRGSSFDHVTQKVHEFPDYYVWEKIMGGAEFKVLTPQQEPRLARLEPSAVVRVYRKDFITSNEIQFPENLFFEDVLFHAKCVLNAKKIALLNKTLLLYRVNREGQTTGSFGKKRMDVLKVIDLIISDYSKMKVTNDIWANLVGLLIRMNVWCSENCAYQDKADFVKESISLFSKLPKNVLEIYMNEYSYNDWEIKLCKAFIERNEKVLNVSAEGGYPIFDNVHESLHPEENQVSLVSIDGKLEHLFSQQKEGWAHDRFNVLNGKLESLIAQNKELYEKLEHKRSISSLINKIFKG</sequence>